<name>C0Z8F8_BREBN</name>
<proteinExistence type="predicted"/>
<gene>
    <name evidence="1" type="ordered locus">BBR47_56080</name>
</gene>
<keyword evidence="2" id="KW-1185">Reference proteome</keyword>
<dbReference type="STRING" id="358681.BBR47_56080"/>
<dbReference type="AlphaFoldDB" id="C0Z8F8"/>
<accession>C0Z8F8</accession>
<dbReference type="HOGENOM" id="CLU_1003525_0_0_9"/>
<organism evidence="1 2">
    <name type="scientific">Brevibacillus brevis (strain 47 / JCM 6285 / NBRC 100599)</name>
    <dbReference type="NCBI Taxonomy" id="358681"/>
    <lineage>
        <taxon>Bacteria</taxon>
        <taxon>Bacillati</taxon>
        <taxon>Bacillota</taxon>
        <taxon>Bacilli</taxon>
        <taxon>Bacillales</taxon>
        <taxon>Paenibacillaceae</taxon>
        <taxon>Brevibacillus</taxon>
    </lineage>
</organism>
<dbReference type="KEGG" id="bbe:BBR47_56080"/>
<dbReference type="eggNOG" id="ENOG502ZHMP">
    <property type="taxonomic scope" value="Bacteria"/>
</dbReference>
<protein>
    <submittedName>
        <fullName evidence="1">Uncharacterized protein</fullName>
    </submittedName>
</protein>
<dbReference type="Proteomes" id="UP000001877">
    <property type="component" value="Chromosome"/>
</dbReference>
<sequence>MEKPEALRDIDISEEKLEEIATELGLEKPKPDNVTIKENILIKRNKDTNAISNVWYLYYAVNDSAFTVSIINVGFDKIDSIVADLRKYNKKGKEWVVDANTSLRALQVGNGNVFKWELDRNAVSDYFEFDIVVLEDGTVWHYDNKSGKLQYEWQRYYFDVGAYKSIKPLGGERHHIVSDKALQEAGFSNTDSFPAIRMMKQDHEDTPNWGNRTSSKEWRVKELEYLNNEDYKGLMRFEVDGFRNETDDEGKFPNLAIKYNDYLVAGAVLAYEYFGVN</sequence>
<dbReference type="EMBL" id="AP008955">
    <property type="protein sequence ID" value="BAH46585.1"/>
    <property type="molecule type" value="Genomic_DNA"/>
</dbReference>
<reference evidence="1 2" key="1">
    <citation type="submission" date="2005-03" db="EMBL/GenBank/DDBJ databases">
        <title>Brevibacillus brevis strain 47, complete genome.</title>
        <authorList>
            <person name="Hosoyama A."/>
            <person name="Yamada R."/>
            <person name="Hongo Y."/>
            <person name="Terui Y."/>
            <person name="Ankai A."/>
            <person name="Masuyama W."/>
            <person name="Sekiguchi M."/>
            <person name="Takeda T."/>
            <person name="Asano K."/>
            <person name="Ohji S."/>
            <person name="Ichikawa N."/>
            <person name="Narita S."/>
            <person name="Aoki N."/>
            <person name="Miura H."/>
            <person name="Matsushita S."/>
            <person name="Sekigawa T."/>
            <person name="Yamagata H."/>
            <person name="Yoshikawa H."/>
            <person name="Udaka S."/>
            <person name="Tanikawa S."/>
            <person name="Fujita N."/>
        </authorList>
    </citation>
    <scope>NUCLEOTIDE SEQUENCE [LARGE SCALE GENOMIC DNA]</scope>
    <source>
        <strain evidence="2">47 / JCM 6285 / NBRC 100599</strain>
    </source>
</reference>
<evidence type="ECO:0000313" key="1">
    <source>
        <dbReference type="EMBL" id="BAH46585.1"/>
    </source>
</evidence>
<evidence type="ECO:0000313" key="2">
    <source>
        <dbReference type="Proteomes" id="UP000001877"/>
    </source>
</evidence>